<dbReference type="GO" id="GO:0006355">
    <property type="term" value="P:regulation of DNA-templated transcription"/>
    <property type="evidence" value="ECO:0007669"/>
    <property type="project" value="InterPro"/>
</dbReference>
<dbReference type="CDD" id="cd00088">
    <property type="entry name" value="HPT"/>
    <property type="match status" value="1"/>
</dbReference>
<dbReference type="InterPro" id="IPR004358">
    <property type="entry name" value="Sig_transdc_His_kin-like_C"/>
</dbReference>
<accession>E4RUY8</accession>
<feature type="modified residue" description="Phosphohistidine" evidence="16">
    <location>
        <position position="1016"/>
    </location>
</feature>
<keyword evidence="9 24" id="KW-0418">Kinase</keyword>
<dbReference type="PRINTS" id="PR00344">
    <property type="entry name" value="BCTRLSENSOR"/>
</dbReference>
<dbReference type="RefSeq" id="WP_013408061.1">
    <property type="nucleotide sequence ID" value="NC_014655.1"/>
</dbReference>
<dbReference type="InterPro" id="IPR036641">
    <property type="entry name" value="HPT_dom_sf"/>
</dbReference>
<dbReference type="SUPFAM" id="SSF47384">
    <property type="entry name" value="Homodimeric domain of signal transducing histidine kinase"/>
    <property type="match status" value="1"/>
</dbReference>
<dbReference type="SUPFAM" id="SSF55785">
    <property type="entry name" value="PYP-like sensor domain (PAS domain)"/>
    <property type="match status" value="3"/>
</dbReference>
<dbReference type="PROSITE" id="PS50894">
    <property type="entry name" value="HPT"/>
    <property type="match status" value="1"/>
</dbReference>
<keyword evidence="12" id="KW-0902">Two-component regulatory system</keyword>
<dbReference type="Gene3D" id="1.20.120.160">
    <property type="entry name" value="HPT domain"/>
    <property type="match status" value="1"/>
</dbReference>
<dbReference type="HOGENOM" id="CLU_000445_114_18_10"/>
<dbReference type="FunFam" id="3.30.565.10:FF:000010">
    <property type="entry name" value="Sensor histidine kinase RcsC"/>
    <property type="match status" value="1"/>
</dbReference>
<dbReference type="Pfam" id="PF00989">
    <property type="entry name" value="PAS"/>
    <property type="match status" value="1"/>
</dbReference>
<dbReference type="SMART" id="SM00086">
    <property type="entry name" value="PAC"/>
    <property type="match status" value="3"/>
</dbReference>
<feature type="domain" description="PAC" evidence="22">
    <location>
        <begin position="504"/>
        <end position="556"/>
    </location>
</feature>
<dbReference type="GO" id="GO:0000155">
    <property type="term" value="F:phosphorelay sensor kinase activity"/>
    <property type="evidence" value="ECO:0007669"/>
    <property type="project" value="InterPro"/>
</dbReference>
<dbReference type="CDD" id="cd00082">
    <property type="entry name" value="HisKA"/>
    <property type="match status" value="1"/>
</dbReference>
<dbReference type="OrthoDB" id="9811889at2"/>
<evidence type="ECO:0000256" key="12">
    <source>
        <dbReference type="ARBA" id="ARBA00023012"/>
    </source>
</evidence>
<feature type="domain" description="Histidine kinase" evidence="19">
    <location>
        <begin position="574"/>
        <end position="795"/>
    </location>
</feature>
<feature type="domain" description="HPt" evidence="23">
    <location>
        <begin position="977"/>
        <end position="1076"/>
    </location>
</feature>
<keyword evidence="4" id="KW-1003">Cell membrane</keyword>
<evidence type="ECO:0000256" key="3">
    <source>
        <dbReference type="ARBA" id="ARBA00012438"/>
    </source>
</evidence>
<dbReference type="PROSITE" id="PS50113">
    <property type="entry name" value="PAC"/>
    <property type="match status" value="2"/>
</dbReference>
<evidence type="ECO:0000256" key="15">
    <source>
        <dbReference type="ARBA" id="ARBA00068150"/>
    </source>
</evidence>
<evidence type="ECO:0000256" key="6">
    <source>
        <dbReference type="ARBA" id="ARBA00022679"/>
    </source>
</evidence>
<name>E4RUY8_LEAB4</name>
<reference key="1">
    <citation type="submission" date="2010-11" db="EMBL/GenBank/DDBJ databases">
        <title>The complete genome of Leadbetterella byssophila DSM 17132.</title>
        <authorList>
            <consortium name="US DOE Joint Genome Institute (JGI-PGF)"/>
            <person name="Lucas S."/>
            <person name="Copeland A."/>
            <person name="Lapidus A."/>
            <person name="Glavina del Rio T."/>
            <person name="Dalin E."/>
            <person name="Tice H."/>
            <person name="Bruce D."/>
            <person name="Goodwin L."/>
            <person name="Pitluck S."/>
            <person name="Kyrpides N."/>
            <person name="Mavromatis K."/>
            <person name="Ivanova N."/>
            <person name="Teshima H."/>
            <person name="Brettin T."/>
            <person name="Detter J.C."/>
            <person name="Han C."/>
            <person name="Tapia R."/>
            <person name="Land M."/>
            <person name="Hauser L."/>
            <person name="Markowitz V."/>
            <person name="Cheng J.-F."/>
            <person name="Hugenholtz P."/>
            <person name="Woyke T."/>
            <person name="Wu D."/>
            <person name="Tindall B."/>
            <person name="Pomrenke H.G."/>
            <person name="Brambilla E."/>
            <person name="Klenk H.-P."/>
            <person name="Eisen J.A."/>
        </authorList>
    </citation>
    <scope>NUCLEOTIDE SEQUENCE [LARGE SCALE GENOMIC DNA]</scope>
    <source>
        <strain>DSM 17132</strain>
    </source>
</reference>
<evidence type="ECO:0000256" key="13">
    <source>
        <dbReference type="ARBA" id="ARBA00023136"/>
    </source>
</evidence>
<dbReference type="PROSITE" id="PS50109">
    <property type="entry name" value="HIS_KIN"/>
    <property type="match status" value="1"/>
</dbReference>
<dbReference type="eggNOG" id="COG2198">
    <property type="taxonomic scope" value="Bacteria"/>
</dbReference>
<keyword evidence="5 17" id="KW-0597">Phosphoprotein</keyword>
<dbReference type="InterPro" id="IPR036890">
    <property type="entry name" value="HATPase_C_sf"/>
</dbReference>
<gene>
    <name evidence="24" type="ordered locus">Lbys_1292</name>
</gene>
<dbReference type="PANTHER" id="PTHR45339:SF1">
    <property type="entry name" value="HYBRID SIGNAL TRANSDUCTION HISTIDINE KINASE J"/>
    <property type="match status" value="1"/>
</dbReference>
<evidence type="ECO:0000256" key="17">
    <source>
        <dbReference type="PROSITE-ProRule" id="PRU00169"/>
    </source>
</evidence>
<dbReference type="InterPro" id="IPR003661">
    <property type="entry name" value="HisK_dim/P_dom"/>
</dbReference>
<dbReference type="SUPFAM" id="SSF55874">
    <property type="entry name" value="ATPase domain of HSP90 chaperone/DNA topoisomerase II/histidine kinase"/>
    <property type="match status" value="1"/>
</dbReference>
<dbReference type="PROSITE" id="PS50110">
    <property type="entry name" value="RESPONSE_REGULATORY"/>
    <property type="match status" value="1"/>
</dbReference>
<dbReference type="Pfam" id="PF00512">
    <property type="entry name" value="HisKA"/>
    <property type="match status" value="1"/>
</dbReference>
<dbReference type="AlphaFoldDB" id="E4RUY8"/>
<evidence type="ECO:0000256" key="14">
    <source>
        <dbReference type="ARBA" id="ARBA00064003"/>
    </source>
</evidence>
<keyword evidence="13" id="KW-0472">Membrane</keyword>
<dbReference type="InterPro" id="IPR011006">
    <property type="entry name" value="CheY-like_superfamily"/>
</dbReference>
<dbReference type="Pfam" id="PF13185">
    <property type="entry name" value="GAF_2"/>
    <property type="match status" value="1"/>
</dbReference>
<dbReference type="Pfam" id="PF00072">
    <property type="entry name" value="Response_reg"/>
    <property type="match status" value="1"/>
</dbReference>
<dbReference type="EC" id="2.7.13.3" evidence="3"/>
<keyword evidence="8" id="KW-0547">Nucleotide-binding</keyword>
<evidence type="ECO:0000256" key="10">
    <source>
        <dbReference type="ARBA" id="ARBA00022840"/>
    </source>
</evidence>
<dbReference type="STRING" id="649349.Lbys_1292"/>
<dbReference type="Gene3D" id="3.30.450.40">
    <property type="match status" value="1"/>
</dbReference>
<dbReference type="FunFam" id="1.10.287.130:FF:000002">
    <property type="entry name" value="Two-component osmosensing histidine kinase"/>
    <property type="match status" value="1"/>
</dbReference>
<dbReference type="InterPro" id="IPR005467">
    <property type="entry name" value="His_kinase_dom"/>
</dbReference>
<dbReference type="NCBIfam" id="TIGR00229">
    <property type="entry name" value="sensory_box"/>
    <property type="match status" value="2"/>
</dbReference>
<reference evidence="24 25" key="2">
    <citation type="journal article" date="2011" name="Stand. Genomic Sci.">
        <title>Complete genome sequence of Leadbetterella byssophila type strain (4M15).</title>
        <authorList>
            <person name="Abt B."/>
            <person name="Teshima H."/>
            <person name="Lucas S."/>
            <person name="Lapidus A."/>
            <person name="Del Rio T.G."/>
            <person name="Nolan M."/>
            <person name="Tice H."/>
            <person name="Cheng J.F."/>
            <person name="Pitluck S."/>
            <person name="Liolios K."/>
            <person name="Pagani I."/>
            <person name="Ivanova N."/>
            <person name="Mavromatis K."/>
            <person name="Pati A."/>
            <person name="Tapia R."/>
            <person name="Han C."/>
            <person name="Goodwin L."/>
            <person name="Chen A."/>
            <person name="Palaniappan K."/>
            <person name="Land M."/>
            <person name="Hauser L."/>
            <person name="Chang Y.J."/>
            <person name="Jeffries C.D."/>
            <person name="Rohde M."/>
            <person name="Goker M."/>
            <person name="Tindall B.J."/>
            <person name="Detter J.C."/>
            <person name="Woyke T."/>
            <person name="Bristow J."/>
            <person name="Eisen J.A."/>
            <person name="Markowitz V."/>
            <person name="Hugenholtz P."/>
            <person name="Klenk H.P."/>
            <person name="Kyrpides N.C."/>
        </authorList>
    </citation>
    <scope>NUCLEOTIDE SEQUENCE [LARGE SCALE GENOMIC DNA]</scope>
    <source>
        <strain evidence="25">DSM 17132 / JCM 16389 / KACC 11308 / NBRC 106382 / 4M15</strain>
    </source>
</reference>
<evidence type="ECO:0000256" key="2">
    <source>
        <dbReference type="ARBA" id="ARBA00004651"/>
    </source>
</evidence>
<dbReference type="CDD" id="cd00130">
    <property type="entry name" value="PAS"/>
    <property type="match status" value="2"/>
</dbReference>
<evidence type="ECO:0000259" key="23">
    <source>
        <dbReference type="PROSITE" id="PS50894"/>
    </source>
</evidence>
<dbReference type="InterPro" id="IPR003594">
    <property type="entry name" value="HATPase_dom"/>
</dbReference>
<dbReference type="InterPro" id="IPR008207">
    <property type="entry name" value="Sig_transdc_His_kin_Hpt_dom"/>
</dbReference>
<dbReference type="Gene3D" id="1.10.287.130">
    <property type="match status" value="1"/>
</dbReference>
<keyword evidence="18" id="KW-0175">Coiled coil</keyword>
<dbReference type="GO" id="GO:0005886">
    <property type="term" value="C:plasma membrane"/>
    <property type="evidence" value="ECO:0007669"/>
    <property type="project" value="UniProtKB-SubCell"/>
</dbReference>
<dbReference type="InterPro" id="IPR035965">
    <property type="entry name" value="PAS-like_dom_sf"/>
</dbReference>
<dbReference type="Pfam" id="PF13426">
    <property type="entry name" value="PAS_9"/>
    <property type="match status" value="2"/>
</dbReference>
<proteinExistence type="predicted"/>
<dbReference type="eggNOG" id="COG0784">
    <property type="taxonomic scope" value="Bacteria"/>
</dbReference>
<dbReference type="InterPro" id="IPR001789">
    <property type="entry name" value="Sig_transdc_resp-reg_receiver"/>
</dbReference>
<dbReference type="SUPFAM" id="SSF55781">
    <property type="entry name" value="GAF domain-like"/>
    <property type="match status" value="1"/>
</dbReference>
<dbReference type="InterPro" id="IPR013767">
    <property type="entry name" value="PAS_fold"/>
</dbReference>
<dbReference type="eggNOG" id="COG2202">
    <property type="taxonomic scope" value="Bacteria"/>
</dbReference>
<evidence type="ECO:0000256" key="5">
    <source>
        <dbReference type="ARBA" id="ARBA00022553"/>
    </source>
</evidence>
<dbReference type="PANTHER" id="PTHR45339">
    <property type="entry name" value="HYBRID SIGNAL TRANSDUCTION HISTIDINE KINASE J"/>
    <property type="match status" value="1"/>
</dbReference>
<evidence type="ECO:0000256" key="1">
    <source>
        <dbReference type="ARBA" id="ARBA00000085"/>
    </source>
</evidence>
<dbReference type="CDD" id="cd16922">
    <property type="entry name" value="HATPase_EvgS-ArcB-TorS-like"/>
    <property type="match status" value="1"/>
</dbReference>
<dbReference type="InterPro" id="IPR003018">
    <property type="entry name" value="GAF"/>
</dbReference>
<feature type="domain" description="Response regulatory" evidence="20">
    <location>
        <begin position="823"/>
        <end position="940"/>
    </location>
</feature>
<dbReference type="SMART" id="SM00388">
    <property type="entry name" value="HisKA"/>
    <property type="match status" value="1"/>
</dbReference>
<evidence type="ECO:0000256" key="9">
    <source>
        <dbReference type="ARBA" id="ARBA00022777"/>
    </source>
</evidence>
<dbReference type="Proteomes" id="UP000007435">
    <property type="component" value="Chromosome"/>
</dbReference>
<evidence type="ECO:0000256" key="16">
    <source>
        <dbReference type="PROSITE-ProRule" id="PRU00110"/>
    </source>
</evidence>
<evidence type="ECO:0000256" key="18">
    <source>
        <dbReference type="SAM" id="Coils"/>
    </source>
</evidence>
<feature type="domain" description="PAS" evidence="21">
    <location>
        <begin position="15"/>
        <end position="70"/>
    </location>
</feature>
<feature type="modified residue" description="4-aspartylphosphate" evidence="17">
    <location>
        <position position="873"/>
    </location>
</feature>
<feature type="domain" description="PAC" evidence="22">
    <location>
        <begin position="379"/>
        <end position="432"/>
    </location>
</feature>
<dbReference type="eggNOG" id="COG2203">
    <property type="taxonomic scope" value="Bacteria"/>
</dbReference>
<dbReference type="Pfam" id="PF02518">
    <property type="entry name" value="HATPase_c"/>
    <property type="match status" value="1"/>
</dbReference>
<evidence type="ECO:0000259" key="21">
    <source>
        <dbReference type="PROSITE" id="PS50112"/>
    </source>
</evidence>
<dbReference type="Pfam" id="PF01627">
    <property type="entry name" value="Hpt"/>
    <property type="match status" value="1"/>
</dbReference>
<feature type="domain" description="PAS" evidence="21">
    <location>
        <begin position="433"/>
        <end position="476"/>
    </location>
</feature>
<evidence type="ECO:0000256" key="11">
    <source>
        <dbReference type="ARBA" id="ARBA00022989"/>
    </source>
</evidence>
<comment type="subcellular location">
    <subcellularLocation>
        <location evidence="2">Cell membrane</location>
        <topology evidence="2">Multi-pass membrane protein</topology>
    </subcellularLocation>
</comment>
<evidence type="ECO:0000313" key="25">
    <source>
        <dbReference type="Proteomes" id="UP000007435"/>
    </source>
</evidence>
<dbReference type="PROSITE" id="PS50112">
    <property type="entry name" value="PAS"/>
    <property type="match status" value="2"/>
</dbReference>
<dbReference type="KEGG" id="lby:Lbys_1292"/>
<dbReference type="SUPFAM" id="SSF47226">
    <property type="entry name" value="Histidine-containing phosphotransfer domain, HPT domain"/>
    <property type="match status" value="1"/>
</dbReference>
<evidence type="ECO:0000313" key="24">
    <source>
        <dbReference type="EMBL" id="ADQ17011.1"/>
    </source>
</evidence>
<feature type="coiled-coil region" evidence="18">
    <location>
        <begin position="544"/>
        <end position="574"/>
    </location>
</feature>
<dbReference type="SMART" id="SM00448">
    <property type="entry name" value="REC"/>
    <property type="match status" value="1"/>
</dbReference>
<evidence type="ECO:0000259" key="19">
    <source>
        <dbReference type="PROSITE" id="PS50109"/>
    </source>
</evidence>
<evidence type="ECO:0000256" key="8">
    <source>
        <dbReference type="ARBA" id="ARBA00022741"/>
    </source>
</evidence>
<dbReference type="InterPro" id="IPR000014">
    <property type="entry name" value="PAS"/>
</dbReference>
<comment type="catalytic activity">
    <reaction evidence="1">
        <text>ATP + protein L-histidine = ADP + protein N-phospho-L-histidine.</text>
        <dbReference type="EC" id="2.7.13.3"/>
    </reaction>
</comment>
<keyword evidence="25" id="KW-1185">Reference proteome</keyword>
<keyword evidence="10" id="KW-0067">ATP-binding</keyword>
<dbReference type="InterPro" id="IPR001610">
    <property type="entry name" value="PAC"/>
</dbReference>
<evidence type="ECO:0000259" key="22">
    <source>
        <dbReference type="PROSITE" id="PS50113"/>
    </source>
</evidence>
<dbReference type="CDD" id="cd17546">
    <property type="entry name" value="REC_hyHK_CKI1_RcsC-like"/>
    <property type="match status" value="1"/>
</dbReference>
<dbReference type="InterPro" id="IPR029016">
    <property type="entry name" value="GAF-like_dom_sf"/>
</dbReference>
<dbReference type="InterPro" id="IPR036097">
    <property type="entry name" value="HisK_dim/P_sf"/>
</dbReference>
<dbReference type="InterPro" id="IPR000700">
    <property type="entry name" value="PAS-assoc_C"/>
</dbReference>
<dbReference type="Gene3D" id="3.40.50.2300">
    <property type="match status" value="1"/>
</dbReference>
<dbReference type="SUPFAM" id="SSF52172">
    <property type="entry name" value="CheY-like"/>
    <property type="match status" value="1"/>
</dbReference>
<dbReference type="SMART" id="SM00387">
    <property type="entry name" value="HATPase_c"/>
    <property type="match status" value="1"/>
</dbReference>
<dbReference type="EMBL" id="CP002305">
    <property type="protein sequence ID" value="ADQ17011.1"/>
    <property type="molecule type" value="Genomic_DNA"/>
</dbReference>
<organism evidence="24 25">
    <name type="scientific">Leadbetterella byssophila (strain DSM 17132 / JCM 16389 / KACC 11308 / NBRC 106382 / 4M15)</name>
    <dbReference type="NCBI Taxonomy" id="649349"/>
    <lineage>
        <taxon>Bacteria</taxon>
        <taxon>Pseudomonadati</taxon>
        <taxon>Bacteroidota</taxon>
        <taxon>Cytophagia</taxon>
        <taxon>Cytophagales</taxon>
        <taxon>Leadbetterellaceae</taxon>
        <taxon>Leadbetterella</taxon>
    </lineage>
</organism>
<protein>
    <recommendedName>
        <fullName evidence="15">Sensory/regulatory protein RpfC</fullName>
        <ecNumber evidence="3">2.7.13.3</ecNumber>
    </recommendedName>
</protein>
<dbReference type="Gene3D" id="3.30.565.10">
    <property type="entry name" value="Histidine kinase-like ATPase, C-terminal domain"/>
    <property type="match status" value="1"/>
</dbReference>
<keyword evidence="11" id="KW-1133">Transmembrane helix</keyword>
<sequence length="1076" mass="123150">MAKQVSHSPEYIHFLEDFVENTSEINFILNQTGEFIFVNSAFVKTLGYQKEEVRGKKITDYLHPQFKEEIIKGILGLQLGEHLHDTTLVLRNKLKKRVYLLGDVHYSEINHGLRAYRFILRDITIRRRAEAAQNLYFAIAQSNLNTRSLEDFLAQVHLNLKKNIYANNFFVAVFDYKDSSINFPYHVDEFFDTGQNYLKRRLGNGLIEYSLLQKKPLVLNRQELEELIEREKLFIYESILPAVQILVPLKVNEEVVGVIGIKSYSDENKFSSNDLELLQFVSGQIAMTMERKRAEADLELQTARLKALFDSSSHLLWTVNTRRQLSSMNRNYYNIVYSQLGEEPKINTSIERYGWKLFNPDDKPMIREKYNLAFQGKPQYFELHWGQKNGGPDWYEFHLNPIISGENGEVEEVSGIARNITENKKALLDLQKSENKFRNIIESFIDIYYRSDLAGNITMISPSVYKHTGYREEEVIHQKVDQFFEDVVDSSKNIKTLLKSGNITNYEVRVKRKDGSIRQFMLNIRMIKNEKGTPIEVEGVARDVTELLRSADELKKAKEEAEHLLKVKEQFLANMSHEIRTPMNGIIGMIDVLNETELDKSQREYVNTIRNSSETLLTILNDILDLSKLEAGQMNVEKKPFDLKEMLKNLVALFKQKAAETNNLLKFEWDPKVHPYIIGDRIRLLQILSNLTSNAIKFTQNGNVIIRIQWEGQDEKTQFLRFEVADTGIGISEENQKKLFTSFQQLDISTKKAFGGTGLGLVISKQLVEIMGGEIGLTSKLGEGSVFWFTLPAGLAVEGEIHEKASADTEISIEGYFKDFSPKILLVDDNAINRKVAMEILKKANCHVIGADSGMKALDTFQNNPDFDLILMDIQMPEMDGIETTKILREKFGSKLPKVVAMTAYSMENDREKFLSSGMDNYLAKPIRANLLIQKVEECLKGKSISKRTVKVTTASIEPTVPAFDLEVINGLKEMVGEEMLRSVFEDFETEASEQLSAVKDAYIRKDVVTIQKELHTLKGNSGTIGLMRIHEITKAIEVPAKDGILDGFEEKMQALEREFQYFRLNYPGITGGAQE</sequence>
<keyword evidence="7" id="KW-0812">Transmembrane</keyword>
<comment type="subunit">
    <text evidence="14">At low DSF concentrations, interacts with RpfF.</text>
</comment>
<dbReference type="SMART" id="SM00065">
    <property type="entry name" value="GAF"/>
    <property type="match status" value="1"/>
</dbReference>
<evidence type="ECO:0000256" key="7">
    <source>
        <dbReference type="ARBA" id="ARBA00022692"/>
    </source>
</evidence>
<dbReference type="Gene3D" id="3.30.450.20">
    <property type="entry name" value="PAS domain"/>
    <property type="match status" value="3"/>
</dbReference>
<dbReference type="SMART" id="SM00091">
    <property type="entry name" value="PAS"/>
    <property type="match status" value="3"/>
</dbReference>
<dbReference type="GO" id="GO:0005524">
    <property type="term" value="F:ATP binding"/>
    <property type="evidence" value="ECO:0007669"/>
    <property type="project" value="UniProtKB-KW"/>
</dbReference>
<evidence type="ECO:0000259" key="20">
    <source>
        <dbReference type="PROSITE" id="PS50110"/>
    </source>
</evidence>
<keyword evidence="6" id="KW-0808">Transferase</keyword>
<dbReference type="eggNOG" id="COG2205">
    <property type="taxonomic scope" value="Bacteria"/>
</dbReference>
<evidence type="ECO:0000256" key="4">
    <source>
        <dbReference type="ARBA" id="ARBA00022475"/>
    </source>
</evidence>